<keyword evidence="3" id="KW-0997">Cell inner membrane</keyword>
<keyword evidence="8 12" id="KW-0472">Membrane</keyword>
<dbReference type="GO" id="GO:0140114">
    <property type="term" value="P:cellular detoxification of fluoride"/>
    <property type="evidence" value="ECO:0007669"/>
    <property type="project" value="UniProtKB-UniRule"/>
</dbReference>
<feature type="compositionally biased region" description="Basic and acidic residues" evidence="13">
    <location>
        <begin position="13"/>
        <end position="23"/>
    </location>
</feature>
<comment type="catalytic activity">
    <reaction evidence="11">
        <text>fluoride(in) = fluoride(out)</text>
        <dbReference type="Rhea" id="RHEA:76159"/>
        <dbReference type="ChEBI" id="CHEBI:17051"/>
    </reaction>
    <physiologicalReaction direction="left-to-right" evidence="11">
        <dbReference type="Rhea" id="RHEA:76160"/>
    </physiologicalReaction>
</comment>
<dbReference type="PANTHER" id="PTHR28259">
    <property type="entry name" value="FLUORIDE EXPORT PROTEIN 1-RELATED"/>
    <property type="match status" value="1"/>
</dbReference>
<keyword evidence="7 12" id="KW-0406">Ion transport</keyword>
<comment type="caution">
    <text evidence="12">Lacks conserved residue(s) required for the propagation of feature annotation.</text>
</comment>
<sequence length="176" mass="18345">MVTADADPGPHTPVRDGAREPGRHTGGRAGCGHPWAGNDRRWAVNQGITSLWVALGTALGGILRYGVDRFMVAGATFPWSTLVVNTLGSLLIGWVAARATTPSSRFAHADIHAFLVPGVCAGFTTFSVFSHETLILLRSGAVAAGIANMTVTVVLMLAATALGLAAGRRNMTDHTD</sequence>
<evidence type="ECO:0000256" key="3">
    <source>
        <dbReference type="ARBA" id="ARBA00022519"/>
    </source>
</evidence>
<dbReference type="InterPro" id="IPR003691">
    <property type="entry name" value="FluC"/>
</dbReference>
<evidence type="ECO:0000256" key="5">
    <source>
        <dbReference type="ARBA" id="ARBA00022989"/>
    </source>
</evidence>
<keyword evidence="12" id="KW-0813">Transport</keyword>
<dbReference type="Pfam" id="PF02537">
    <property type="entry name" value="CRCB"/>
    <property type="match status" value="1"/>
</dbReference>
<protein>
    <recommendedName>
        <fullName evidence="12">Fluoride-specific ion channel FluC</fullName>
    </recommendedName>
</protein>
<name>A0A2A2F8U5_9GAMM</name>
<dbReference type="HAMAP" id="MF_00454">
    <property type="entry name" value="FluC"/>
    <property type="match status" value="1"/>
</dbReference>
<reference evidence="14 15" key="1">
    <citation type="submission" date="2017-08" db="EMBL/GenBank/DDBJ databases">
        <title>Halovibrio sewagensis sp. nov., isolated from wastewater of high salinity.</title>
        <authorList>
            <person name="Dong X."/>
            <person name="Zhang G."/>
        </authorList>
    </citation>
    <scope>NUCLEOTIDE SEQUENCE [LARGE SCALE GENOMIC DNA]</scope>
    <source>
        <strain evidence="14 15">YL5-2</strain>
    </source>
</reference>
<comment type="caution">
    <text evidence="14">The sequence shown here is derived from an EMBL/GenBank/DDBJ whole genome shotgun (WGS) entry which is preliminary data.</text>
</comment>
<proteinExistence type="inferred from homology"/>
<keyword evidence="15" id="KW-1185">Reference proteome</keyword>
<evidence type="ECO:0000256" key="13">
    <source>
        <dbReference type="SAM" id="MobiDB-lite"/>
    </source>
</evidence>
<feature type="transmembrane region" description="Helical" evidence="12">
    <location>
        <begin position="141"/>
        <end position="166"/>
    </location>
</feature>
<accession>A0A2A2F8U5</accession>
<keyword evidence="5 12" id="KW-1133">Transmembrane helix</keyword>
<evidence type="ECO:0000313" key="14">
    <source>
        <dbReference type="EMBL" id="PAU81941.1"/>
    </source>
</evidence>
<feature type="transmembrane region" description="Helical" evidence="12">
    <location>
        <begin position="79"/>
        <end position="97"/>
    </location>
</feature>
<dbReference type="GO" id="GO:0005886">
    <property type="term" value="C:plasma membrane"/>
    <property type="evidence" value="ECO:0007669"/>
    <property type="project" value="UniProtKB-SubCell"/>
</dbReference>
<evidence type="ECO:0000256" key="2">
    <source>
        <dbReference type="ARBA" id="ARBA00022475"/>
    </source>
</evidence>
<evidence type="ECO:0000256" key="8">
    <source>
        <dbReference type="ARBA" id="ARBA00023136"/>
    </source>
</evidence>
<feature type="region of interest" description="Disordered" evidence="13">
    <location>
        <begin position="1"/>
        <end position="33"/>
    </location>
</feature>
<keyword evidence="4 12" id="KW-0812">Transmembrane</keyword>
<dbReference type="PANTHER" id="PTHR28259:SF1">
    <property type="entry name" value="FLUORIDE EXPORT PROTEIN 1-RELATED"/>
    <property type="match status" value="1"/>
</dbReference>
<comment type="subcellular location">
    <subcellularLocation>
        <location evidence="1 12">Cell membrane</location>
        <topology evidence="1 12">Multi-pass membrane protein</topology>
    </subcellularLocation>
</comment>
<evidence type="ECO:0000256" key="6">
    <source>
        <dbReference type="ARBA" id="ARBA00023053"/>
    </source>
</evidence>
<comment type="similarity">
    <text evidence="10 12">Belongs to the fluoride channel Fluc/FEX (TC 1.A.43) family.</text>
</comment>
<dbReference type="GO" id="GO:0062054">
    <property type="term" value="F:fluoride channel activity"/>
    <property type="evidence" value="ECO:0007669"/>
    <property type="project" value="UniProtKB-UniRule"/>
</dbReference>
<evidence type="ECO:0000313" key="15">
    <source>
        <dbReference type="Proteomes" id="UP000218896"/>
    </source>
</evidence>
<keyword evidence="6" id="KW-0915">Sodium</keyword>
<keyword evidence="2 12" id="KW-1003">Cell membrane</keyword>
<evidence type="ECO:0000256" key="7">
    <source>
        <dbReference type="ARBA" id="ARBA00023065"/>
    </source>
</evidence>
<dbReference type="Proteomes" id="UP000218896">
    <property type="component" value="Unassembled WGS sequence"/>
</dbReference>
<keyword evidence="9 12" id="KW-0407">Ion channel</keyword>
<dbReference type="AlphaFoldDB" id="A0A2A2F8U5"/>
<dbReference type="EMBL" id="NSKD01000001">
    <property type="protein sequence ID" value="PAU81941.1"/>
    <property type="molecule type" value="Genomic_DNA"/>
</dbReference>
<evidence type="ECO:0000256" key="11">
    <source>
        <dbReference type="ARBA" id="ARBA00035585"/>
    </source>
</evidence>
<comment type="function">
    <text evidence="12">Fluoride-specific ion channel. Important for reducing fluoride concentration in the cell, thus reducing its toxicity.</text>
</comment>
<evidence type="ECO:0000256" key="4">
    <source>
        <dbReference type="ARBA" id="ARBA00022692"/>
    </source>
</evidence>
<organism evidence="14 15">
    <name type="scientific">Halovibrio salipaludis</name>
    <dbReference type="NCBI Taxonomy" id="2032626"/>
    <lineage>
        <taxon>Bacteria</taxon>
        <taxon>Pseudomonadati</taxon>
        <taxon>Pseudomonadota</taxon>
        <taxon>Gammaproteobacteria</taxon>
        <taxon>Oceanospirillales</taxon>
        <taxon>Halomonadaceae</taxon>
        <taxon>Halovibrio</taxon>
    </lineage>
</organism>
<evidence type="ECO:0000256" key="10">
    <source>
        <dbReference type="ARBA" id="ARBA00035120"/>
    </source>
</evidence>
<evidence type="ECO:0000256" key="9">
    <source>
        <dbReference type="ARBA" id="ARBA00023303"/>
    </source>
</evidence>
<evidence type="ECO:0000256" key="1">
    <source>
        <dbReference type="ARBA" id="ARBA00004651"/>
    </source>
</evidence>
<feature type="transmembrane region" description="Helical" evidence="12">
    <location>
        <begin position="109"/>
        <end position="129"/>
    </location>
</feature>
<gene>
    <name evidence="12" type="primary">fluC</name>
    <name evidence="12" type="synonym">crcB</name>
    <name evidence="14" type="ORF">CK501_01980</name>
</gene>
<evidence type="ECO:0000256" key="12">
    <source>
        <dbReference type="HAMAP-Rule" id="MF_00454"/>
    </source>
</evidence>
<feature type="transmembrane region" description="Helical" evidence="12">
    <location>
        <begin position="48"/>
        <end position="67"/>
    </location>
</feature>